<comment type="function">
    <text evidence="5">RNA helicase.</text>
</comment>
<dbReference type="Pfam" id="PF00271">
    <property type="entry name" value="Helicase_C"/>
    <property type="match status" value="1"/>
</dbReference>
<evidence type="ECO:0000256" key="1">
    <source>
        <dbReference type="ARBA" id="ARBA00022741"/>
    </source>
</evidence>
<protein>
    <recommendedName>
        <fullName evidence="5">ATP-dependent RNA helicase</fullName>
        <ecNumber evidence="5">3.6.4.13</ecNumber>
    </recommendedName>
</protein>
<keyword evidence="8" id="KW-1185">Reference proteome</keyword>
<evidence type="ECO:0000256" key="4">
    <source>
        <dbReference type="ARBA" id="ARBA00022884"/>
    </source>
</evidence>
<dbReference type="SMART" id="SM00490">
    <property type="entry name" value="HELICc"/>
    <property type="match status" value="1"/>
</dbReference>
<feature type="domain" description="Helicase C-terminal" evidence="7">
    <location>
        <begin position="434"/>
        <end position="584"/>
    </location>
</feature>
<dbReference type="GO" id="GO:0003724">
    <property type="term" value="F:RNA helicase activity"/>
    <property type="evidence" value="ECO:0007669"/>
    <property type="project" value="UniProtKB-EC"/>
</dbReference>
<evidence type="ECO:0000256" key="3">
    <source>
        <dbReference type="ARBA" id="ARBA00022840"/>
    </source>
</evidence>
<dbReference type="GO" id="GO:0003723">
    <property type="term" value="F:RNA binding"/>
    <property type="evidence" value="ECO:0007669"/>
    <property type="project" value="UniProtKB-UniRule"/>
</dbReference>
<keyword evidence="3 5" id="KW-0067">ATP-binding</keyword>
<dbReference type="PANTHER" id="PTHR24031">
    <property type="entry name" value="RNA HELICASE"/>
    <property type="match status" value="1"/>
</dbReference>
<dbReference type="InterPro" id="IPR001650">
    <property type="entry name" value="Helicase_C-like"/>
</dbReference>
<dbReference type="GO" id="GO:0005524">
    <property type="term" value="F:ATP binding"/>
    <property type="evidence" value="ECO:0007669"/>
    <property type="project" value="UniProtKB-UniRule"/>
</dbReference>
<comment type="domain">
    <text evidence="5">The Q motif is unique to and characteristic of the DEAD box family of RNA helicases and controls ATP binding and hydrolysis.</text>
</comment>
<keyword evidence="5" id="KW-0347">Helicase</keyword>
<evidence type="ECO:0000313" key="8">
    <source>
        <dbReference type="Proteomes" id="UP000036681"/>
    </source>
</evidence>
<dbReference type="AlphaFoldDB" id="A0A9J2PJ72"/>
<dbReference type="WBParaSite" id="ALUE_0001006001-mRNA-1">
    <property type="protein sequence ID" value="ALUE_0001006001-mRNA-1"/>
    <property type="gene ID" value="ALUE_0001006001"/>
</dbReference>
<dbReference type="InterPro" id="IPR011545">
    <property type="entry name" value="DEAD/DEAH_box_helicase_dom"/>
</dbReference>
<dbReference type="Pfam" id="PF00270">
    <property type="entry name" value="DEAD"/>
    <property type="match status" value="1"/>
</dbReference>
<dbReference type="PROSITE" id="PS51194">
    <property type="entry name" value="HELICASE_CTER"/>
    <property type="match status" value="1"/>
</dbReference>
<keyword evidence="4 5" id="KW-0694">RNA-binding</keyword>
<dbReference type="SUPFAM" id="SSF52540">
    <property type="entry name" value="P-loop containing nucleoside triphosphate hydrolases"/>
    <property type="match status" value="1"/>
</dbReference>
<evidence type="ECO:0000256" key="2">
    <source>
        <dbReference type="ARBA" id="ARBA00022801"/>
    </source>
</evidence>
<dbReference type="Gene3D" id="3.40.50.300">
    <property type="entry name" value="P-loop containing nucleotide triphosphate hydrolases"/>
    <property type="match status" value="2"/>
</dbReference>
<organism evidence="8 9">
    <name type="scientific">Ascaris lumbricoides</name>
    <name type="common">Giant roundworm</name>
    <dbReference type="NCBI Taxonomy" id="6252"/>
    <lineage>
        <taxon>Eukaryota</taxon>
        <taxon>Metazoa</taxon>
        <taxon>Ecdysozoa</taxon>
        <taxon>Nematoda</taxon>
        <taxon>Chromadorea</taxon>
        <taxon>Rhabditida</taxon>
        <taxon>Spirurina</taxon>
        <taxon>Ascaridomorpha</taxon>
        <taxon>Ascaridoidea</taxon>
        <taxon>Ascarididae</taxon>
        <taxon>Ascaris</taxon>
    </lineage>
</organism>
<dbReference type="SMART" id="SM00487">
    <property type="entry name" value="DEXDc"/>
    <property type="match status" value="1"/>
</dbReference>
<name>A0A9J2PJ72_ASCLU</name>
<dbReference type="InterPro" id="IPR027417">
    <property type="entry name" value="P-loop_NTPase"/>
</dbReference>
<evidence type="ECO:0000256" key="5">
    <source>
        <dbReference type="RuleBase" id="RU365068"/>
    </source>
</evidence>
<keyword evidence="1 5" id="KW-0547">Nucleotide-binding</keyword>
<dbReference type="EC" id="3.6.4.13" evidence="5"/>
<sequence length="595" mass="67430">MMKKALFPSHTSKTCLQCLARSLRLQYRYGSNVSPQFSDTFGTLGSMAIDMLPTNNERQGRNAARRRDLDWHLNKEGEQVEMLGKSLLRFELQQNIEKPVISEPVKWLKRKREKLKKEALARQRYEETYGPTLNAKLLIECARKEFNHYEGMRYPDANVPLVSEYWAKGKYKNDWFVLRRTAKNPSFANDTITSWAKCAHLLHPIVVDNILSLGFKQPTLIQARSLNAFKGAEHLFIAAETGSGKTLAYAAPLISEMLEAASRGLVVLVLSSELRIQTRRMFDDLLKGTNIRIVSDNERSLGNPITIQDWDILIGTAGMVRDCLRASDTSDLRYLIVDEADMLLDDSFVDVMSDILARLNIRYSESHLGNTGASIGDDVRVVFASATCPPELHELAEGIVDGSHLHYVQTKNIHTLMRHVQQKFIRTRERDKLSILEELLRVQLSKPEVQTLVFCKDGRTVQFVSESLVSRGIENVKVGGISKNATRFDDSSIIHSRIIVATDRAARGLDLPLLSHVINYDFPRHMVDYIHRAGRVGRVGSRFKCRITSFVRCPWEVELVNAIEEAARFNTPIQGVEINVAGMLKERKTSEFSNA</sequence>
<accession>A0A9J2PJ72</accession>
<evidence type="ECO:0000259" key="7">
    <source>
        <dbReference type="PROSITE" id="PS51194"/>
    </source>
</evidence>
<evidence type="ECO:0000313" key="9">
    <source>
        <dbReference type="WBParaSite" id="ALUE_0001006001-mRNA-1"/>
    </source>
</evidence>
<evidence type="ECO:0000259" key="6">
    <source>
        <dbReference type="PROSITE" id="PS51192"/>
    </source>
</evidence>
<dbReference type="GO" id="GO:0016787">
    <property type="term" value="F:hydrolase activity"/>
    <property type="evidence" value="ECO:0007669"/>
    <property type="project" value="UniProtKB-KW"/>
</dbReference>
<proteinExistence type="inferred from homology"/>
<reference evidence="9" key="1">
    <citation type="submission" date="2023-03" db="UniProtKB">
        <authorList>
            <consortium name="WormBaseParasite"/>
        </authorList>
    </citation>
    <scope>IDENTIFICATION</scope>
</reference>
<dbReference type="PROSITE" id="PS51192">
    <property type="entry name" value="HELICASE_ATP_BIND_1"/>
    <property type="match status" value="1"/>
</dbReference>
<comment type="similarity">
    <text evidence="5">Belongs to the DEAD box helicase family.</text>
</comment>
<comment type="catalytic activity">
    <reaction evidence="5">
        <text>ATP + H2O = ADP + phosphate + H(+)</text>
        <dbReference type="Rhea" id="RHEA:13065"/>
        <dbReference type="ChEBI" id="CHEBI:15377"/>
        <dbReference type="ChEBI" id="CHEBI:15378"/>
        <dbReference type="ChEBI" id="CHEBI:30616"/>
        <dbReference type="ChEBI" id="CHEBI:43474"/>
        <dbReference type="ChEBI" id="CHEBI:456216"/>
        <dbReference type="EC" id="3.6.4.13"/>
    </reaction>
</comment>
<dbReference type="InterPro" id="IPR014001">
    <property type="entry name" value="Helicase_ATP-bd"/>
</dbReference>
<dbReference type="Proteomes" id="UP000036681">
    <property type="component" value="Unplaced"/>
</dbReference>
<keyword evidence="2 5" id="KW-0378">Hydrolase</keyword>
<feature type="domain" description="Helicase ATP-binding" evidence="6">
    <location>
        <begin position="226"/>
        <end position="396"/>
    </location>
</feature>
<dbReference type="CDD" id="cd18787">
    <property type="entry name" value="SF2_C_DEAD"/>
    <property type="match status" value="1"/>
</dbReference>